<name>A0ABS5CGV8_9BACL</name>
<accession>A0ABS5CGV8</accession>
<dbReference type="Proteomes" id="UP000673394">
    <property type="component" value="Unassembled WGS sequence"/>
</dbReference>
<sequence>MRFSRGKRMIAAGVVLLLLTGILLIHSLYLFNPLTFHRDNVTLYSWWHYPKSMVMEIADVDRGWKTVVVTDPEEIRHMYTDLKAAPETERLQQAGHHFVITTRHAGTSGNVGWIDQFNGYTEGDIQINNGKQVEIGSTLQALLKRLMTEQE</sequence>
<proteinExistence type="predicted"/>
<dbReference type="RefSeq" id="WP_210661318.1">
    <property type="nucleotide sequence ID" value="NZ_JAGKSP010000009.1"/>
</dbReference>
<gene>
    <name evidence="1" type="ORF">I8J30_20540</name>
</gene>
<comment type="caution">
    <text evidence="1">The sequence shown here is derived from an EMBL/GenBank/DDBJ whole genome shotgun (WGS) entry which is preliminary data.</text>
</comment>
<reference evidence="1 2" key="1">
    <citation type="submission" date="2021-04" db="EMBL/GenBank/DDBJ databases">
        <title>Paenibacillus sp. DLE-14 whole genome sequence.</title>
        <authorList>
            <person name="Ham Y.J."/>
        </authorList>
    </citation>
    <scope>NUCLEOTIDE SEQUENCE [LARGE SCALE GENOMIC DNA]</scope>
    <source>
        <strain evidence="1 2">DLE-14</strain>
    </source>
</reference>
<organism evidence="1 2">
    <name type="scientific">Paenibacillus lignilyticus</name>
    <dbReference type="NCBI Taxonomy" id="1172615"/>
    <lineage>
        <taxon>Bacteria</taxon>
        <taxon>Bacillati</taxon>
        <taxon>Bacillota</taxon>
        <taxon>Bacilli</taxon>
        <taxon>Bacillales</taxon>
        <taxon>Paenibacillaceae</taxon>
        <taxon>Paenibacillus</taxon>
    </lineage>
</organism>
<keyword evidence="2" id="KW-1185">Reference proteome</keyword>
<evidence type="ECO:0000313" key="1">
    <source>
        <dbReference type="EMBL" id="MBP3965118.1"/>
    </source>
</evidence>
<evidence type="ECO:0000313" key="2">
    <source>
        <dbReference type="Proteomes" id="UP000673394"/>
    </source>
</evidence>
<protein>
    <submittedName>
        <fullName evidence="1">Uncharacterized protein</fullName>
    </submittedName>
</protein>
<dbReference type="EMBL" id="JAGKSP010000009">
    <property type="protein sequence ID" value="MBP3965118.1"/>
    <property type="molecule type" value="Genomic_DNA"/>
</dbReference>